<feature type="compositionally biased region" description="Polar residues" evidence="7">
    <location>
        <begin position="277"/>
        <end position="289"/>
    </location>
</feature>
<evidence type="ECO:0000256" key="1">
    <source>
        <dbReference type="ARBA" id="ARBA00010843"/>
    </source>
</evidence>
<feature type="domain" description="C2HC/C3H-type" evidence="8">
    <location>
        <begin position="458"/>
        <end position="487"/>
    </location>
</feature>
<protein>
    <recommendedName>
        <fullName evidence="8">C2HC/C3H-type domain-containing protein</fullName>
    </recommendedName>
</protein>
<dbReference type="AlphaFoldDB" id="A0AAV6VCB7"/>
<feature type="compositionally biased region" description="Polar residues" evidence="7">
    <location>
        <begin position="213"/>
        <end position="225"/>
    </location>
</feature>
<feature type="region of interest" description="Disordered" evidence="7">
    <location>
        <begin position="33"/>
        <end position="357"/>
    </location>
</feature>
<reference evidence="9 10" key="1">
    <citation type="journal article" date="2022" name="Nat. Ecol. Evol.">
        <title>A masculinizing supergene underlies an exaggerated male reproductive morph in a spider.</title>
        <authorList>
            <person name="Hendrickx F."/>
            <person name="De Corte Z."/>
            <person name="Sonet G."/>
            <person name="Van Belleghem S.M."/>
            <person name="Kostlbacher S."/>
            <person name="Vangestel C."/>
        </authorList>
    </citation>
    <scope>NUCLEOTIDE SEQUENCE [LARGE SCALE GENOMIC DNA]</scope>
    <source>
        <strain evidence="9">W744_W776</strain>
    </source>
</reference>
<feature type="compositionally biased region" description="Polar residues" evidence="7">
    <location>
        <begin position="174"/>
        <end position="206"/>
    </location>
</feature>
<dbReference type="PANTHER" id="PTHR14649">
    <property type="entry name" value="ZINC FINGER C2HC DOMAIN-CONTAINING PROTEIN 1C"/>
    <property type="match status" value="1"/>
</dbReference>
<dbReference type="GO" id="GO:0008270">
    <property type="term" value="F:zinc ion binding"/>
    <property type="evidence" value="ECO:0007669"/>
    <property type="project" value="UniProtKB-KW"/>
</dbReference>
<accession>A0AAV6VCB7</accession>
<dbReference type="Pfam" id="PF13913">
    <property type="entry name" value="zf-C2HC_2"/>
    <property type="match status" value="2"/>
</dbReference>
<dbReference type="Proteomes" id="UP000827092">
    <property type="component" value="Unassembled WGS sequence"/>
</dbReference>
<sequence>MPSKLEQLQLQFRQRIKEERLIKIHTDNQQKALSQVSKYSHTGATQSVAAPSTKPSHQPAISIPHQPQPHHSPIKKGSPGVDRSRPLPPIANKDQYQSNSSSPVNGSSEYATPRTIQQNSRSKSVDMETKHNPPSRNPVQNGGRMAQNGTRPSLSHQSAVQMDNGGRMPPRNDSYMNGGTMTFSRNNNGQNGRMQPSSCISESVQNGRMAVSRSDSVQNGKTSMRNGLAGAGKTVAGESKPDASFERKHDQELLNKMKQAELQRLRVNTKIREDTSPRNGNTGTISKPSNEARKTAKSPSPAPPPNRSKPRTQAAPPPRRPTNQPSTTKTTPRNAPLKDNNAPSRKPPGPGQEQCSICGRNFNQDRIEKHVTICKKAASKKVKVFDATKMRTKGTEAEQFVRKGLVKSEPKSSKKSDWRKKHNEFIEAIRQAKLVQQHLANGGKVSDLPPPKPSDTSDYVQCPHCNRKFNEGVAERHIPKCKNILSNKKPPPTRKNKGVAERNIPKYKNILSNKKSHSQRRRSKQIYCCWTAKVEPKLHECATEKKDG</sequence>
<feature type="compositionally biased region" description="Basic and acidic residues" evidence="7">
    <location>
        <begin position="239"/>
        <end position="276"/>
    </location>
</feature>
<feature type="domain" description="C2HC/C3H-type" evidence="8">
    <location>
        <begin position="351"/>
        <end position="380"/>
    </location>
</feature>
<dbReference type="EMBL" id="JAFNEN010000105">
    <property type="protein sequence ID" value="KAG8194294.1"/>
    <property type="molecule type" value="Genomic_DNA"/>
</dbReference>
<keyword evidence="4" id="KW-0862">Zinc</keyword>
<keyword evidence="5" id="KW-0175">Coiled coil</keyword>
<dbReference type="InterPro" id="IPR049899">
    <property type="entry name" value="Znf_C2HC_C3H"/>
</dbReference>
<gene>
    <name evidence="9" type="ORF">JTE90_004525</name>
</gene>
<feature type="compositionally biased region" description="Polar residues" evidence="7">
    <location>
        <begin position="33"/>
        <end position="56"/>
    </location>
</feature>
<proteinExistence type="inferred from homology"/>
<keyword evidence="2" id="KW-0479">Metal-binding</keyword>
<keyword evidence="3 6" id="KW-0863">Zinc-finger</keyword>
<evidence type="ECO:0000256" key="4">
    <source>
        <dbReference type="ARBA" id="ARBA00022833"/>
    </source>
</evidence>
<organism evidence="9 10">
    <name type="scientific">Oedothorax gibbosus</name>
    <dbReference type="NCBI Taxonomy" id="931172"/>
    <lineage>
        <taxon>Eukaryota</taxon>
        <taxon>Metazoa</taxon>
        <taxon>Ecdysozoa</taxon>
        <taxon>Arthropoda</taxon>
        <taxon>Chelicerata</taxon>
        <taxon>Arachnida</taxon>
        <taxon>Araneae</taxon>
        <taxon>Araneomorphae</taxon>
        <taxon>Entelegynae</taxon>
        <taxon>Araneoidea</taxon>
        <taxon>Linyphiidae</taxon>
        <taxon>Erigoninae</taxon>
        <taxon>Oedothorax</taxon>
    </lineage>
</organism>
<feature type="region of interest" description="Disordered" evidence="7">
    <location>
        <begin position="485"/>
        <end position="523"/>
    </location>
</feature>
<comment type="caution">
    <text evidence="9">The sequence shown here is derived from an EMBL/GenBank/DDBJ whole genome shotgun (WGS) entry which is preliminary data.</text>
</comment>
<feature type="compositionally biased region" description="Polar residues" evidence="7">
    <location>
        <begin position="147"/>
        <end position="161"/>
    </location>
</feature>
<evidence type="ECO:0000256" key="5">
    <source>
        <dbReference type="ARBA" id="ARBA00023054"/>
    </source>
</evidence>
<evidence type="ECO:0000256" key="2">
    <source>
        <dbReference type="ARBA" id="ARBA00022723"/>
    </source>
</evidence>
<evidence type="ECO:0000256" key="3">
    <source>
        <dbReference type="ARBA" id="ARBA00022771"/>
    </source>
</evidence>
<dbReference type="PANTHER" id="PTHR14649:SF1">
    <property type="entry name" value="ZINC FINGER C2HC DOMAIN-CONTAINING PROTEIN 1C"/>
    <property type="match status" value="1"/>
</dbReference>
<feature type="compositionally biased region" description="Low complexity" evidence="7">
    <location>
        <begin position="57"/>
        <end position="71"/>
    </location>
</feature>
<evidence type="ECO:0000313" key="9">
    <source>
        <dbReference type="EMBL" id="KAG8194294.1"/>
    </source>
</evidence>
<evidence type="ECO:0000256" key="7">
    <source>
        <dbReference type="SAM" id="MobiDB-lite"/>
    </source>
</evidence>
<evidence type="ECO:0000259" key="8">
    <source>
        <dbReference type="PROSITE" id="PS52027"/>
    </source>
</evidence>
<keyword evidence="10" id="KW-1185">Reference proteome</keyword>
<feature type="compositionally biased region" description="Basic residues" evidence="7">
    <location>
        <begin position="514"/>
        <end position="523"/>
    </location>
</feature>
<comment type="similarity">
    <text evidence="1">Belongs to the ZC2HC1 family.</text>
</comment>
<dbReference type="Gene3D" id="3.30.160.60">
    <property type="entry name" value="Classic Zinc Finger"/>
    <property type="match status" value="2"/>
</dbReference>
<dbReference type="InterPro" id="IPR026104">
    <property type="entry name" value="ZNF_C2HC_dom_1C"/>
</dbReference>
<evidence type="ECO:0000256" key="6">
    <source>
        <dbReference type="PROSITE-ProRule" id="PRU01371"/>
    </source>
</evidence>
<feature type="compositionally biased region" description="Low complexity" evidence="7">
    <location>
        <begin position="98"/>
        <end position="108"/>
    </location>
</feature>
<dbReference type="PROSITE" id="PS52027">
    <property type="entry name" value="ZF_C2HC_C3H"/>
    <property type="match status" value="2"/>
</dbReference>
<name>A0AAV6VCB7_9ARAC</name>
<evidence type="ECO:0000313" key="10">
    <source>
        <dbReference type="Proteomes" id="UP000827092"/>
    </source>
</evidence>